<feature type="domain" description="AARP2CN" evidence="3">
    <location>
        <begin position="237"/>
        <end position="315"/>
    </location>
</feature>
<feature type="region of interest" description="Disordered" evidence="2">
    <location>
        <begin position="1"/>
        <end position="61"/>
    </location>
</feature>
<evidence type="ECO:0000313" key="5">
    <source>
        <dbReference type="EMBL" id="KAG0143684.1"/>
    </source>
</evidence>
<feature type="compositionally biased region" description="Basic residues" evidence="2">
    <location>
        <begin position="51"/>
        <end position="60"/>
    </location>
</feature>
<feature type="domain" description="Ribosome biogenesis protein BMS1/TSR1 C-terminal" evidence="4">
    <location>
        <begin position="451"/>
        <end position="740"/>
    </location>
</feature>
<evidence type="ECO:0000313" key="6">
    <source>
        <dbReference type="Proteomes" id="UP000886653"/>
    </source>
</evidence>
<reference evidence="5" key="1">
    <citation type="submission" date="2013-11" db="EMBL/GenBank/DDBJ databases">
        <title>Genome sequence of the fusiform rust pathogen reveals effectors for host alternation and coevolution with pine.</title>
        <authorList>
            <consortium name="DOE Joint Genome Institute"/>
            <person name="Smith K."/>
            <person name="Pendleton A."/>
            <person name="Kubisiak T."/>
            <person name="Anderson C."/>
            <person name="Salamov A."/>
            <person name="Aerts A."/>
            <person name="Riley R."/>
            <person name="Clum A."/>
            <person name="Lindquist E."/>
            <person name="Ence D."/>
            <person name="Campbell M."/>
            <person name="Kronenberg Z."/>
            <person name="Feau N."/>
            <person name="Dhillon B."/>
            <person name="Hamelin R."/>
            <person name="Burleigh J."/>
            <person name="Smith J."/>
            <person name="Yandell M."/>
            <person name="Nelson C."/>
            <person name="Grigoriev I."/>
            <person name="Davis J."/>
        </authorList>
    </citation>
    <scope>NUCLEOTIDE SEQUENCE</scope>
    <source>
        <strain evidence="5">G11</strain>
    </source>
</reference>
<protein>
    <submittedName>
        <fullName evidence="5">Uncharacterized protein</fullName>
    </submittedName>
</protein>
<dbReference type="PANTHER" id="PTHR12858">
    <property type="entry name" value="RIBOSOME BIOGENESIS PROTEIN"/>
    <property type="match status" value="1"/>
</dbReference>
<dbReference type="Proteomes" id="UP000886653">
    <property type="component" value="Unassembled WGS sequence"/>
</dbReference>
<dbReference type="InterPro" id="IPR039761">
    <property type="entry name" value="Bms1/Tsr1"/>
</dbReference>
<dbReference type="Pfam" id="PF22298">
    <property type="entry name" value="Tsr1_G-like"/>
    <property type="match status" value="1"/>
</dbReference>
<dbReference type="GO" id="GO:0030688">
    <property type="term" value="C:preribosome, small subunit precursor"/>
    <property type="evidence" value="ECO:0007669"/>
    <property type="project" value="TreeGrafter"/>
</dbReference>
<organism evidence="5 6">
    <name type="scientific">Cronartium quercuum f. sp. fusiforme G11</name>
    <dbReference type="NCBI Taxonomy" id="708437"/>
    <lineage>
        <taxon>Eukaryota</taxon>
        <taxon>Fungi</taxon>
        <taxon>Dikarya</taxon>
        <taxon>Basidiomycota</taxon>
        <taxon>Pucciniomycotina</taxon>
        <taxon>Pucciniomycetes</taxon>
        <taxon>Pucciniales</taxon>
        <taxon>Coleosporiaceae</taxon>
        <taxon>Cronartium</taxon>
    </lineage>
</organism>
<dbReference type="GO" id="GO:0034511">
    <property type="term" value="F:U3 snoRNA binding"/>
    <property type="evidence" value="ECO:0007669"/>
    <property type="project" value="TreeGrafter"/>
</dbReference>
<feature type="compositionally biased region" description="Basic residues" evidence="2">
    <location>
        <begin position="1"/>
        <end position="12"/>
    </location>
</feature>
<dbReference type="Pfam" id="PF04950">
    <property type="entry name" value="RIBIOP_C"/>
    <property type="match status" value="1"/>
</dbReference>
<dbReference type="GO" id="GO:0000462">
    <property type="term" value="P:maturation of SSU-rRNA from tricistronic rRNA transcript (SSU-rRNA, 5.8S rRNA, LSU-rRNA)"/>
    <property type="evidence" value="ECO:0007669"/>
    <property type="project" value="TreeGrafter"/>
</dbReference>
<dbReference type="PANTHER" id="PTHR12858:SF1">
    <property type="entry name" value="PRE-RRNA-PROCESSING PROTEIN TSR1 HOMOLOG"/>
    <property type="match status" value="1"/>
</dbReference>
<gene>
    <name evidence="5" type="ORF">CROQUDRAFT_65959</name>
</gene>
<dbReference type="SMART" id="SM01362">
    <property type="entry name" value="DUF663"/>
    <property type="match status" value="1"/>
</dbReference>
<proteinExistence type="inferred from homology"/>
<evidence type="ECO:0000256" key="1">
    <source>
        <dbReference type="ARBA" id="ARBA00038288"/>
    </source>
</evidence>
<keyword evidence="6" id="KW-1185">Reference proteome</keyword>
<dbReference type="OrthoDB" id="2501453at2759"/>
<evidence type="ECO:0000259" key="3">
    <source>
        <dbReference type="SMART" id="SM00785"/>
    </source>
</evidence>
<dbReference type="GO" id="GO:0005634">
    <property type="term" value="C:nucleus"/>
    <property type="evidence" value="ECO:0007669"/>
    <property type="project" value="InterPro"/>
</dbReference>
<comment type="similarity">
    <text evidence="1">Belongs to the TRAFAC class translation factor GTPase superfamily. Bms1-like GTPase family. TSR1 subfamily.</text>
</comment>
<dbReference type="GO" id="GO:0003924">
    <property type="term" value="F:GTPase activity"/>
    <property type="evidence" value="ECO:0007669"/>
    <property type="project" value="TreeGrafter"/>
</dbReference>
<dbReference type="EMBL" id="MU167313">
    <property type="protein sequence ID" value="KAG0143684.1"/>
    <property type="molecule type" value="Genomic_DNA"/>
</dbReference>
<dbReference type="SMART" id="SM00785">
    <property type="entry name" value="AARP2CN"/>
    <property type="match status" value="1"/>
</dbReference>
<dbReference type="GO" id="GO:0005525">
    <property type="term" value="F:GTP binding"/>
    <property type="evidence" value="ECO:0007669"/>
    <property type="project" value="TreeGrafter"/>
</dbReference>
<dbReference type="InterPro" id="IPR007034">
    <property type="entry name" value="BMS1_TSR1_C"/>
</dbReference>
<evidence type="ECO:0000256" key="2">
    <source>
        <dbReference type="SAM" id="MobiDB-lite"/>
    </source>
</evidence>
<dbReference type="GO" id="GO:0000479">
    <property type="term" value="P:endonucleolytic cleavage of tricistronic rRNA transcript (SSU-rRNA, 5.8S rRNA, LSU-rRNA)"/>
    <property type="evidence" value="ECO:0007669"/>
    <property type="project" value="TreeGrafter"/>
</dbReference>
<evidence type="ECO:0000259" key="4">
    <source>
        <dbReference type="SMART" id="SM01362"/>
    </source>
</evidence>
<name>A0A9P6NCN9_9BASI</name>
<dbReference type="Pfam" id="PF08142">
    <property type="entry name" value="AARP2CN"/>
    <property type="match status" value="1"/>
</dbReference>
<dbReference type="AlphaFoldDB" id="A0A9P6NCN9"/>
<dbReference type="InterPro" id="IPR012948">
    <property type="entry name" value="AARP2CN"/>
</dbReference>
<sequence length="763" mass="88807">MAPKPPTHHHRSTLSQSNKSFKARYKTKGSLKQISKGRIEKSTNKNNQQHKSTKIQRKNQSKQILINKQKLLNQLNKPFLTGTPRTITILSLSSDINPYEDILIPIKNSLGLKIEEENQSSYQLQWLNNNSTYKFQFVLIQHGIDITKILSLITLSDFLFPILSSQQNCSEWGEKTLRSIQSIGGPLIGTIGIVKSSNHNETKDFNRIKSSLLSFLTYFFPETLLLNRICSINSNDEIEAIMRLMIEKKTKSVINSWRDGRGRLLSDKIEYNENDRILKVTGYIRGGTFSCNRLIHIPFYGDYKLLKITKANDDNEERDEIICERDDEIADDLISINCPSTVDQMMNEQTWPTEEEINSAPANQIQKKKKRRVPIGTSEYQAAWIPEGQEYEEVAEEEMIDIDNESDQEIQPSKFIDLEQDIENLQLEEYRSNKLKQRLDLNKEDEEFPDEIDTPLNILAKQRFARYRGLKNLRKSYWDPFENLPLEYGKIFNFKDWKIMGRKLIQKANEDQFSVGSGMKVTLHIQDFTKQLHETIPKTIPITIYTLYEHEHKYTVMNFTTQRNTEYDSVIKSKQELIICIGFRYYKINPIWSQPTIKSSNNVHKFERYLRHGKLNIGTAYLPVTFGSNIPIILFQQTENMQLELVGNGTLIGSEPSRIICKRIILSGHPYKVHKKTATIRYMFFNRDDIEYFKPIELRTKKGRLGHIKEALGTHGYFKASFDGPIDQMDTICMALYKRCFPKWATAWNGLNDDNEKLMELDQ</sequence>
<comment type="caution">
    <text evidence="5">The sequence shown here is derived from an EMBL/GenBank/DDBJ whole genome shotgun (WGS) entry which is preliminary data.</text>
</comment>
<accession>A0A9P6NCN9</accession>